<evidence type="ECO:0000313" key="14">
    <source>
        <dbReference type="EMBL" id="CAM76434.1"/>
    </source>
</evidence>
<dbReference type="EMBL" id="CU459003">
    <property type="protein sequence ID" value="CAM76434.1"/>
    <property type="molecule type" value="Genomic_DNA"/>
</dbReference>
<evidence type="ECO:0000256" key="11">
    <source>
        <dbReference type="RuleBase" id="RU364098"/>
    </source>
</evidence>
<feature type="domain" description="4Fe-4S ferredoxin-type" evidence="13">
    <location>
        <begin position="29"/>
        <end position="59"/>
    </location>
</feature>
<dbReference type="InterPro" id="IPR050294">
    <property type="entry name" value="RnfB_subfamily"/>
</dbReference>
<keyword evidence="9 11" id="KW-0411">Iron-sulfur</keyword>
<evidence type="ECO:0000256" key="6">
    <source>
        <dbReference type="ARBA" id="ARBA00022737"/>
    </source>
</evidence>
<dbReference type="Pfam" id="PF11953">
    <property type="entry name" value="DUF3470"/>
    <property type="match status" value="1"/>
</dbReference>
<dbReference type="GO" id="GO:0051538">
    <property type="term" value="F:3 iron, 4 sulfur cluster binding"/>
    <property type="evidence" value="ECO:0007669"/>
    <property type="project" value="UniProtKB-KW"/>
</dbReference>
<evidence type="ECO:0000256" key="8">
    <source>
        <dbReference type="ARBA" id="ARBA00023004"/>
    </source>
</evidence>
<evidence type="ECO:0000256" key="9">
    <source>
        <dbReference type="ARBA" id="ARBA00023014"/>
    </source>
</evidence>
<dbReference type="SUPFAM" id="SSF54862">
    <property type="entry name" value="4Fe-4S ferredoxins"/>
    <property type="match status" value="1"/>
</dbReference>
<proteinExistence type="predicted"/>
<keyword evidence="8 11" id="KW-0408">Iron</keyword>
<evidence type="ECO:0000256" key="10">
    <source>
        <dbReference type="ARBA" id="ARBA00023291"/>
    </source>
</evidence>
<feature type="compositionally biased region" description="Basic and acidic residues" evidence="12">
    <location>
        <begin position="111"/>
        <end position="130"/>
    </location>
</feature>
<sequence length="141" mass="15531">MLPWCSYGKACAVFLTEARAFVRADQEPIMAYVVTENCIKCKYQDCVEVCPVDCFYEGENFLVINPDECIDCGVCEPECPAEAIVPDSDDKAAAWAQLNRDYSGQWPNITRKGDAPADADAWKNKPDKADLLSPNPGKGTV</sequence>
<gene>
    <name evidence="14" type="ORF">MGR_1326</name>
</gene>
<feature type="region of interest" description="Disordered" evidence="12">
    <location>
        <begin position="104"/>
        <end position="141"/>
    </location>
</feature>
<dbReference type="PANTHER" id="PTHR42859:SF2">
    <property type="entry name" value="FERREDOXIN"/>
    <property type="match status" value="1"/>
</dbReference>
<name>A4U0M7_9PROT</name>
<dbReference type="GO" id="GO:0051539">
    <property type="term" value="F:4 iron, 4 sulfur cluster binding"/>
    <property type="evidence" value="ECO:0007669"/>
    <property type="project" value="UniProtKB-KW"/>
</dbReference>
<comment type="cofactor">
    <cofactor evidence="1 11">
        <name>[3Fe-4S] cluster</name>
        <dbReference type="ChEBI" id="CHEBI:21137"/>
    </cofactor>
</comment>
<protein>
    <recommendedName>
        <fullName evidence="11">Ferredoxin</fullName>
    </recommendedName>
</protein>
<dbReference type="Pfam" id="PF00037">
    <property type="entry name" value="Fer4"/>
    <property type="match status" value="1"/>
</dbReference>
<feature type="domain" description="4Fe-4S ferredoxin-type" evidence="13">
    <location>
        <begin position="60"/>
        <end position="89"/>
    </location>
</feature>
<dbReference type="InterPro" id="IPR017896">
    <property type="entry name" value="4Fe4S_Fe-S-bd"/>
</dbReference>
<evidence type="ECO:0000256" key="3">
    <source>
        <dbReference type="ARBA" id="ARBA00022448"/>
    </source>
</evidence>
<keyword evidence="7 11" id="KW-0249">Electron transport</keyword>
<evidence type="ECO:0000256" key="12">
    <source>
        <dbReference type="SAM" id="MobiDB-lite"/>
    </source>
</evidence>
<keyword evidence="3 11" id="KW-0813">Transport</keyword>
<dbReference type="PROSITE" id="PS51379">
    <property type="entry name" value="4FE4S_FER_2"/>
    <property type="match status" value="2"/>
</dbReference>
<comment type="cofactor">
    <cofactor evidence="2 11">
        <name>[4Fe-4S] cluster</name>
        <dbReference type="ChEBI" id="CHEBI:49883"/>
    </cofactor>
</comment>
<accession>A4U0M7</accession>
<evidence type="ECO:0000259" key="13">
    <source>
        <dbReference type="PROSITE" id="PS51379"/>
    </source>
</evidence>
<dbReference type="InterPro" id="IPR017900">
    <property type="entry name" value="4Fe4S_Fe_S_CS"/>
</dbReference>
<dbReference type="PRINTS" id="PR00354">
    <property type="entry name" value="7FE8SFRDOXIN"/>
</dbReference>
<evidence type="ECO:0000256" key="4">
    <source>
        <dbReference type="ARBA" id="ARBA00022485"/>
    </source>
</evidence>
<evidence type="ECO:0000256" key="7">
    <source>
        <dbReference type="ARBA" id="ARBA00022982"/>
    </source>
</evidence>
<organism evidence="14">
    <name type="scientific">Magnetospirillum gryphiswaldense</name>
    <dbReference type="NCBI Taxonomy" id="55518"/>
    <lineage>
        <taxon>Bacteria</taxon>
        <taxon>Pseudomonadati</taxon>
        <taxon>Pseudomonadota</taxon>
        <taxon>Alphaproteobacteria</taxon>
        <taxon>Rhodospirillales</taxon>
        <taxon>Rhodospirillaceae</taxon>
        <taxon>Magnetospirillum</taxon>
    </lineage>
</organism>
<keyword evidence="4 11" id="KW-0004">4Fe-4S</keyword>
<dbReference type="InterPro" id="IPR022569">
    <property type="entry name" value="Fd_C"/>
</dbReference>
<evidence type="ECO:0000256" key="2">
    <source>
        <dbReference type="ARBA" id="ARBA00001966"/>
    </source>
</evidence>
<dbReference type="GO" id="GO:0009055">
    <property type="term" value="F:electron transfer activity"/>
    <property type="evidence" value="ECO:0007669"/>
    <property type="project" value="InterPro"/>
</dbReference>
<dbReference type="PROSITE" id="PS00198">
    <property type="entry name" value="4FE4S_FER_1"/>
    <property type="match status" value="1"/>
</dbReference>
<evidence type="ECO:0000256" key="1">
    <source>
        <dbReference type="ARBA" id="ARBA00001927"/>
    </source>
</evidence>
<dbReference type="PANTHER" id="PTHR42859">
    <property type="entry name" value="OXIDOREDUCTASE"/>
    <property type="match status" value="1"/>
</dbReference>
<dbReference type="NCBIfam" id="NF045490">
    <property type="entry name" value="FdxA_Protbact"/>
    <property type="match status" value="1"/>
</dbReference>
<dbReference type="Gene3D" id="3.30.70.20">
    <property type="match status" value="1"/>
</dbReference>
<keyword evidence="5 11" id="KW-0479">Metal-binding</keyword>
<dbReference type="InterPro" id="IPR000813">
    <property type="entry name" value="7Fe_ferredoxin"/>
</dbReference>
<dbReference type="GO" id="GO:0046872">
    <property type="term" value="F:metal ion binding"/>
    <property type="evidence" value="ECO:0007669"/>
    <property type="project" value="UniProtKB-KW"/>
</dbReference>
<reference evidence="14" key="1">
    <citation type="journal article" date="2007" name="J. Bacteriol.">
        <title>Comparative genome analysis of four magnetotactic bacteria reveals a complex set of group-specific genes implicated in magnetosome biomineralization and function.</title>
        <authorList>
            <person name="Richter M."/>
            <person name="Kube M."/>
            <person name="Bazylinski D.A."/>
            <person name="Lombardot T."/>
            <person name="Gloeckner F.O."/>
            <person name="Reinhardt R."/>
            <person name="Schueler D."/>
        </authorList>
    </citation>
    <scope>NUCLEOTIDE SEQUENCE</scope>
    <source>
        <strain evidence="14">MSR-1</strain>
    </source>
</reference>
<comment type="function">
    <text evidence="11">Ferredoxins are iron-sulfur proteins that transfer electrons in a wide variety of metabolic reactions.</text>
</comment>
<dbReference type="InterPro" id="IPR054829">
    <property type="entry name" value="FdxA"/>
</dbReference>
<keyword evidence="10 11" id="KW-0003">3Fe-4S</keyword>
<keyword evidence="6 11" id="KW-0677">Repeat</keyword>
<dbReference type="AlphaFoldDB" id="A4U0M7"/>
<evidence type="ECO:0000256" key="5">
    <source>
        <dbReference type="ARBA" id="ARBA00022723"/>
    </source>
</evidence>